<dbReference type="InterPro" id="IPR036388">
    <property type="entry name" value="WH-like_DNA-bd_sf"/>
</dbReference>
<evidence type="ECO:0000313" key="6">
    <source>
        <dbReference type="Proteomes" id="UP001596298"/>
    </source>
</evidence>
<dbReference type="SMART" id="SM00347">
    <property type="entry name" value="HTH_MARR"/>
    <property type="match status" value="1"/>
</dbReference>
<keyword evidence="3" id="KW-0804">Transcription</keyword>
<dbReference type="PROSITE" id="PS50995">
    <property type="entry name" value="HTH_MARR_2"/>
    <property type="match status" value="1"/>
</dbReference>
<evidence type="ECO:0000313" key="5">
    <source>
        <dbReference type="EMBL" id="MFC6704260.1"/>
    </source>
</evidence>
<name>A0ABW2ABN8_9MICO</name>
<gene>
    <name evidence="5" type="ORF">ACFQDH_02970</name>
</gene>
<sequence length="141" mass="15635">MDEIMLADSLRAVTHRLARRLNAAAASDRMPTLHRDILAMLDLQDGLTSADLARRFEVTPQATNQAVAVLVGQGLLARRGDTEDRRRQLLSLTEPGRTAIGDVRTTKNAWLAERLVTRATGADRDCLQQAVTILQRLVEEH</sequence>
<dbReference type="PANTHER" id="PTHR39515">
    <property type="entry name" value="CONSERVED PROTEIN"/>
    <property type="match status" value="1"/>
</dbReference>
<evidence type="ECO:0000256" key="3">
    <source>
        <dbReference type="ARBA" id="ARBA00023163"/>
    </source>
</evidence>
<dbReference type="InterPro" id="IPR000835">
    <property type="entry name" value="HTH_MarR-typ"/>
</dbReference>
<organism evidence="5 6">
    <name type="scientific">Flexivirga alba</name>
    <dbReference type="NCBI Taxonomy" id="702742"/>
    <lineage>
        <taxon>Bacteria</taxon>
        <taxon>Bacillati</taxon>
        <taxon>Actinomycetota</taxon>
        <taxon>Actinomycetes</taxon>
        <taxon>Micrococcales</taxon>
        <taxon>Dermacoccaceae</taxon>
        <taxon>Flexivirga</taxon>
    </lineage>
</organism>
<evidence type="ECO:0000256" key="1">
    <source>
        <dbReference type="ARBA" id="ARBA00023015"/>
    </source>
</evidence>
<dbReference type="EMBL" id="JBHSWH010000001">
    <property type="protein sequence ID" value="MFC6704260.1"/>
    <property type="molecule type" value="Genomic_DNA"/>
</dbReference>
<keyword evidence="2" id="KW-0238">DNA-binding</keyword>
<dbReference type="InterPro" id="IPR023187">
    <property type="entry name" value="Tscrpt_reg_MarR-type_CS"/>
</dbReference>
<protein>
    <submittedName>
        <fullName evidence="5">MarR family winged helix-turn-helix transcriptional regulator</fullName>
    </submittedName>
</protein>
<dbReference type="InterPro" id="IPR036390">
    <property type="entry name" value="WH_DNA-bd_sf"/>
</dbReference>
<dbReference type="SUPFAM" id="SSF46785">
    <property type="entry name" value="Winged helix' DNA-binding domain"/>
    <property type="match status" value="1"/>
</dbReference>
<feature type="domain" description="HTH marR-type" evidence="4">
    <location>
        <begin position="3"/>
        <end position="139"/>
    </location>
</feature>
<dbReference type="InterPro" id="IPR052526">
    <property type="entry name" value="HTH-type_Bedaq_tolerance"/>
</dbReference>
<dbReference type="PANTHER" id="PTHR39515:SF2">
    <property type="entry name" value="HTH-TYPE TRANSCRIPTIONAL REGULATOR RV0880"/>
    <property type="match status" value="1"/>
</dbReference>
<keyword evidence="1" id="KW-0805">Transcription regulation</keyword>
<evidence type="ECO:0000256" key="2">
    <source>
        <dbReference type="ARBA" id="ARBA00023125"/>
    </source>
</evidence>
<accession>A0ABW2ABN8</accession>
<proteinExistence type="predicted"/>
<dbReference type="PROSITE" id="PS01117">
    <property type="entry name" value="HTH_MARR_1"/>
    <property type="match status" value="1"/>
</dbReference>
<dbReference type="Proteomes" id="UP001596298">
    <property type="component" value="Unassembled WGS sequence"/>
</dbReference>
<dbReference type="Gene3D" id="1.10.10.10">
    <property type="entry name" value="Winged helix-like DNA-binding domain superfamily/Winged helix DNA-binding domain"/>
    <property type="match status" value="1"/>
</dbReference>
<dbReference type="RefSeq" id="WP_382398325.1">
    <property type="nucleotide sequence ID" value="NZ_JBHSWH010000001.1"/>
</dbReference>
<reference evidence="6" key="1">
    <citation type="journal article" date="2019" name="Int. J. Syst. Evol. Microbiol.">
        <title>The Global Catalogue of Microorganisms (GCM) 10K type strain sequencing project: providing services to taxonomists for standard genome sequencing and annotation.</title>
        <authorList>
            <consortium name="The Broad Institute Genomics Platform"/>
            <consortium name="The Broad Institute Genome Sequencing Center for Infectious Disease"/>
            <person name="Wu L."/>
            <person name="Ma J."/>
        </authorList>
    </citation>
    <scope>NUCLEOTIDE SEQUENCE [LARGE SCALE GENOMIC DNA]</scope>
    <source>
        <strain evidence="6">CCUG 58127</strain>
    </source>
</reference>
<keyword evidence="6" id="KW-1185">Reference proteome</keyword>
<evidence type="ECO:0000259" key="4">
    <source>
        <dbReference type="PROSITE" id="PS50995"/>
    </source>
</evidence>
<dbReference type="Pfam" id="PF12802">
    <property type="entry name" value="MarR_2"/>
    <property type="match status" value="1"/>
</dbReference>
<comment type="caution">
    <text evidence="5">The sequence shown here is derived from an EMBL/GenBank/DDBJ whole genome shotgun (WGS) entry which is preliminary data.</text>
</comment>